<dbReference type="VEuPathDB" id="TriTrypDB:Tb427_000542100"/>
<dbReference type="EMBL" id="KC613293">
    <property type="protein sequence ID" value="AGH60724.1"/>
    <property type="molecule type" value="Genomic_DNA"/>
</dbReference>
<evidence type="ECO:0000256" key="7">
    <source>
        <dbReference type="ARBA" id="ARBA00023180"/>
    </source>
</evidence>
<dbReference type="InterPro" id="IPR025932">
    <property type="entry name" value="Trypano_VSG_B_N_dom"/>
</dbReference>
<evidence type="ECO:0000256" key="6">
    <source>
        <dbReference type="ARBA" id="ARBA00023136"/>
    </source>
</evidence>
<evidence type="ECO:0000256" key="4">
    <source>
        <dbReference type="ARBA" id="ARBA00022622"/>
    </source>
</evidence>
<evidence type="ECO:0000313" key="12">
    <source>
        <dbReference type="EMBL" id="AGH60724.1"/>
    </source>
</evidence>
<reference evidence="12" key="2">
    <citation type="journal article" date="2014" name="Mol. Biochem. Parasitol.">
        <title>Capturing the variant surface glycoprotein repertoire (the VSGnome) of Trypanosoma brucei Lister 427.</title>
        <authorList>
            <person name="Cross G.A."/>
            <person name="Kim H.S."/>
            <person name="Wickstead B."/>
        </authorList>
    </citation>
    <scope>NUCLEOTIDE SEQUENCE</scope>
    <source>
        <strain evidence="12">Lister 427</strain>
    </source>
</reference>
<comment type="function">
    <text evidence="1">VSG forms a coat on the surface of the parasite. The trypanosome evades the immune response of the host by expressing a series of antigenically distinct VSGs from an estimated 1000 VSG genes.</text>
</comment>
<dbReference type="GO" id="GO:0098552">
    <property type="term" value="C:side of membrane"/>
    <property type="evidence" value="ECO:0007669"/>
    <property type="project" value="UniProtKB-KW"/>
</dbReference>
<evidence type="ECO:0000259" key="11">
    <source>
        <dbReference type="Pfam" id="PF13206"/>
    </source>
</evidence>
<evidence type="ECO:0000256" key="10">
    <source>
        <dbReference type="SAM" id="SignalP"/>
    </source>
</evidence>
<feature type="region of interest" description="Disordered" evidence="9">
    <location>
        <begin position="263"/>
        <end position="284"/>
    </location>
</feature>
<sequence>MFTVGFVIVAMTNLQLLSNQSVLATKAGTNAQAFDVLCTVYNGLEAPVVAADVKAAAQRFANSIGALNMSASSASFKALFSEDPTPAKTAHTKRPAEAGEQQKTWDKYYDFWVSSAKMKNMQQNGHVPTADKLPDNTKQRLKYYAEKAFQATTSTVITDPAKKKAEFETAHDKAIYRADKTANPEFPAITADRKAECEVTQGLKGSKAGTSIRTDFLCPCAKSTNSDSQDKTCCQDCTMQASATTWSAAKEGNTIYTVLAGNAQKSQTQSGNGDSYRNRRNRLQ</sequence>
<keyword evidence="4" id="KW-0336">GPI-anchor</keyword>
<evidence type="ECO:0000256" key="5">
    <source>
        <dbReference type="ARBA" id="ARBA00022729"/>
    </source>
</evidence>
<protein>
    <submittedName>
        <fullName evidence="12">Variant surface glycoprotein 1815</fullName>
    </submittedName>
</protein>
<evidence type="ECO:0000256" key="2">
    <source>
        <dbReference type="ARBA" id="ARBA00004609"/>
    </source>
</evidence>
<keyword evidence="5 10" id="KW-0732">Signal</keyword>
<feature type="chain" id="PRO_5004057841" evidence="10">
    <location>
        <begin position="20"/>
        <end position="284"/>
    </location>
</feature>
<feature type="domain" description="Trypanosome variant surface glycoprotein B-type N-terminal" evidence="11">
    <location>
        <begin position="16"/>
        <end position="262"/>
    </location>
</feature>
<organism evidence="12">
    <name type="scientific">Trypanosoma brucei</name>
    <dbReference type="NCBI Taxonomy" id="5691"/>
    <lineage>
        <taxon>Eukaryota</taxon>
        <taxon>Discoba</taxon>
        <taxon>Euglenozoa</taxon>
        <taxon>Kinetoplastea</taxon>
        <taxon>Metakinetoplastina</taxon>
        <taxon>Trypanosomatida</taxon>
        <taxon>Trypanosomatidae</taxon>
        <taxon>Trypanosoma</taxon>
    </lineage>
</organism>
<feature type="compositionally biased region" description="Polar residues" evidence="9">
    <location>
        <begin position="263"/>
        <end position="275"/>
    </location>
</feature>
<evidence type="ECO:0000256" key="1">
    <source>
        <dbReference type="ARBA" id="ARBA00002523"/>
    </source>
</evidence>
<dbReference type="AlphaFoldDB" id="M4SXE8"/>
<evidence type="ECO:0000256" key="3">
    <source>
        <dbReference type="ARBA" id="ARBA00022475"/>
    </source>
</evidence>
<proteinExistence type="predicted"/>
<name>M4SXE8_9TRYP</name>
<evidence type="ECO:0000256" key="9">
    <source>
        <dbReference type="SAM" id="MobiDB-lite"/>
    </source>
</evidence>
<reference evidence="12" key="1">
    <citation type="submission" date="2013-02" db="EMBL/GenBank/DDBJ databases">
        <authorList>
            <person name="Cross G.A.M."/>
            <person name="Kim H.-S."/>
            <person name="Wickstead B."/>
        </authorList>
    </citation>
    <scope>NUCLEOTIDE SEQUENCE</scope>
    <source>
        <strain evidence="12">Lister 427</strain>
    </source>
</reference>
<keyword evidence="3" id="KW-1003">Cell membrane</keyword>
<evidence type="ECO:0000256" key="8">
    <source>
        <dbReference type="ARBA" id="ARBA00023288"/>
    </source>
</evidence>
<dbReference type="GO" id="GO:0005886">
    <property type="term" value="C:plasma membrane"/>
    <property type="evidence" value="ECO:0007669"/>
    <property type="project" value="UniProtKB-SubCell"/>
</dbReference>
<keyword evidence="8" id="KW-0449">Lipoprotein</keyword>
<accession>M4SXE8</accession>
<dbReference type="Pfam" id="PF13206">
    <property type="entry name" value="VSG_B"/>
    <property type="match status" value="1"/>
</dbReference>
<comment type="subcellular location">
    <subcellularLocation>
        <location evidence="2">Cell membrane</location>
        <topology evidence="2">Lipid-anchor</topology>
        <topology evidence="2">GPI-anchor</topology>
    </subcellularLocation>
</comment>
<keyword evidence="7" id="KW-0325">Glycoprotein</keyword>
<keyword evidence="6" id="KW-0472">Membrane</keyword>
<feature type="signal peptide" evidence="10">
    <location>
        <begin position="1"/>
        <end position="19"/>
    </location>
</feature>